<accession>A0A1H0U347</accession>
<protein>
    <submittedName>
        <fullName evidence="2">DinB superfamily protein</fullName>
    </submittedName>
</protein>
<organism evidence="2 3">
    <name type="scientific">Pedococcus dokdonensis</name>
    <dbReference type="NCBI Taxonomy" id="443156"/>
    <lineage>
        <taxon>Bacteria</taxon>
        <taxon>Bacillati</taxon>
        <taxon>Actinomycetota</taxon>
        <taxon>Actinomycetes</taxon>
        <taxon>Micrococcales</taxon>
        <taxon>Intrasporangiaceae</taxon>
        <taxon>Pedococcus</taxon>
    </lineage>
</organism>
<proteinExistence type="predicted"/>
<dbReference type="RefSeq" id="WP_091790074.1">
    <property type="nucleotide sequence ID" value="NZ_LT629711.1"/>
</dbReference>
<dbReference type="SUPFAM" id="SSF109854">
    <property type="entry name" value="DinB/YfiT-like putative metalloenzymes"/>
    <property type="match status" value="1"/>
</dbReference>
<dbReference type="InterPro" id="IPR034660">
    <property type="entry name" value="DinB/YfiT-like"/>
</dbReference>
<dbReference type="InterPro" id="IPR001646">
    <property type="entry name" value="5peptide_repeat"/>
</dbReference>
<gene>
    <name evidence="2" type="ORF">SAMN04489867_3109</name>
</gene>
<dbReference type="Proteomes" id="UP000199077">
    <property type="component" value="Chromosome I"/>
</dbReference>
<feature type="domain" description="DinB-like" evidence="1">
    <location>
        <begin position="111"/>
        <end position="255"/>
    </location>
</feature>
<keyword evidence="3" id="KW-1185">Reference proteome</keyword>
<evidence type="ECO:0000259" key="1">
    <source>
        <dbReference type="Pfam" id="PF12867"/>
    </source>
</evidence>
<dbReference type="Gene3D" id="1.20.120.450">
    <property type="entry name" value="dinb family like domain"/>
    <property type="match status" value="1"/>
</dbReference>
<dbReference type="SUPFAM" id="SSF141571">
    <property type="entry name" value="Pentapeptide repeat-like"/>
    <property type="match status" value="1"/>
</dbReference>
<dbReference type="EMBL" id="LT629711">
    <property type="protein sequence ID" value="SDP60594.1"/>
    <property type="molecule type" value="Genomic_DNA"/>
</dbReference>
<evidence type="ECO:0000313" key="3">
    <source>
        <dbReference type="Proteomes" id="UP000199077"/>
    </source>
</evidence>
<dbReference type="Pfam" id="PF12867">
    <property type="entry name" value="DinB_2"/>
    <property type="match status" value="1"/>
</dbReference>
<name>A0A1H0U347_9MICO</name>
<sequence length="269" mass="30491">MSDSEGQQVDSHPGFDATHRGVTFRRHDLTGAVFDDTWLTGARFRNVAMKGARITGSQVVDVVITGDVEGLVVNGVDVTEFVEAELTRREPDRVKMRPRTPAQFRAAWDILERRWAETFERAGRLDPELLHTRVDDEWSFIETQRHLVFATDSWIRRALLGDPSPWSPLDLPHDDMGDIPAVPRDPDARPSLDEVLALRRDRMTTMREVVDGLTDEQLAGRTTPVTEPGYPESRDFLVADVVGCIINEEWQHHQYAIRDLAVLESGREA</sequence>
<dbReference type="AlphaFoldDB" id="A0A1H0U347"/>
<dbReference type="InterPro" id="IPR024775">
    <property type="entry name" value="DinB-like"/>
</dbReference>
<evidence type="ECO:0000313" key="2">
    <source>
        <dbReference type="EMBL" id="SDP60594.1"/>
    </source>
</evidence>
<reference evidence="3" key="1">
    <citation type="submission" date="2016-10" db="EMBL/GenBank/DDBJ databases">
        <authorList>
            <person name="Varghese N."/>
            <person name="Submissions S."/>
        </authorList>
    </citation>
    <scope>NUCLEOTIDE SEQUENCE [LARGE SCALE GENOMIC DNA]</scope>
    <source>
        <strain evidence="3">DSM 22329</strain>
    </source>
</reference>
<dbReference type="Pfam" id="PF00805">
    <property type="entry name" value="Pentapeptide"/>
    <property type="match status" value="1"/>
</dbReference>
<dbReference type="STRING" id="443156.SAMN04489867_3109"/>
<dbReference type="Gene3D" id="2.160.20.80">
    <property type="entry name" value="E3 ubiquitin-protein ligase SopA"/>
    <property type="match status" value="1"/>
</dbReference>
<dbReference type="OrthoDB" id="3542438at2"/>